<evidence type="ECO:0000313" key="1">
    <source>
        <dbReference type="EMBL" id="KRR06825.1"/>
    </source>
</evidence>
<dbReference type="EMBL" id="LLXX01000101">
    <property type="protein sequence ID" value="KRR06825.1"/>
    <property type="molecule type" value="Genomic_DNA"/>
</dbReference>
<name>A0A0R3LG59_9BRAD</name>
<dbReference type="AlphaFoldDB" id="A0A0R3LG59"/>
<accession>A0A0R3LG59</accession>
<proteinExistence type="predicted"/>
<organism evidence="1 2">
    <name type="scientific">Bradyrhizobium valentinum</name>
    <dbReference type="NCBI Taxonomy" id="1518501"/>
    <lineage>
        <taxon>Bacteria</taxon>
        <taxon>Pseudomonadati</taxon>
        <taxon>Pseudomonadota</taxon>
        <taxon>Alphaproteobacteria</taxon>
        <taxon>Hyphomicrobiales</taxon>
        <taxon>Nitrobacteraceae</taxon>
        <taxon>Bradyrhizobium</taxon>
    </lineage>
</organism>
<dbReference type="Proteomes" id="UP000051913">
    <property type="component" value="Unassembled WGS sequence"/>
</dbReference>
<sequence length="85" mass="9519">MKYATARPYADPEKAARRIVEIACGRADSRAHPHRKKINEPFLFRDRGSPAEYGAGVKLAIERGWLMHESGTFVTFTPKGAELFA</sequence>
<dbReference type="RefSeq" id="WP_057851021.1">
    <property type="nucleotide sequence ID" value="NZ_LLXX01000101.1"/>
</dbReference>
<reference evidence="1 2" key="1">
    <citation type="submission" date="2014-03" db="EMBL/GenBank/DDBJ databases">
        <title>Bradyrhizobium valentinum sp. nov., isolated from effective nodules of Lupinus mariae-josephae, a lupine endemic of basic-lime soils in Eastern Spain.</title>
        <authorList>
            <person name="Duran D."/>
            <person name="Rey L."/>
            <person name="Navarro A."/>
            <person name="Busquets A."/>
            <person name="Imperial J."/>
            <person name="Ruiz-Argueso T."/>
        </authorList>
    </citation>
    <scope>NUCLEOTIDE SEQUENCE [LARGE SCALE GENOMIC DNA]</scope>
    <source>
        <strain evidence="1 2">LmjM3</strain>
    </source>
</reference>
<comment type="caution">
    <text evidence="1">The sequence shown here is derived from an EMBL/GenBank/DDBJ whole genome shotgun (WGS) entry which is preliminary data.</text>
</comment>
<evidence type="ECO:0000313" key="2">
    <source>
        <dbReference type="Proteomes" id="UP000051913"/>
    </source>
</evidence>
<protein>
    <submittedName>
        <fullName evidence="1">Uncharacterized protein</fullName>
    </submittedName>
</protein>
<gene>
    <name evidence="1" type="ORF">CP49_01595</name>
</gene>
<keyword evidence="2" id="KW-1185">Reference proteome</keyword>